<feature type="transmembrane region" description="Helical" evidence="6">
    <location>
        <begin position="220"/>
        <end position="246"/>
    </location>
</feature>
<name>A0A5M8A7T3_9BURK</name>
<dbReference type="EMBL" id="VWRN01000060">
    <property type="protein sequence ID" value="KAA6118046.1"/>
    <property type="molecule type" value="Genomic_DNA"/>
</dbReference>
<organism evidence="7 8">
    <name type="scientific">Cupriavidus cauae</name>
    <dbReference type="NCBI Taxonomy" id="2608999"/>
    <lineage>
        <taxon>Bacteria</taxon>
        <taxon>Pseudomonadati</taxon>
        <taxon>Pseudomonadota</taxon>
        <taxon>Betaproteobacteria</taxon>
        <taxon>Burkholderiales</taxon>
        <taxon>Burkholderiaceae</taxon>
        <taxon>Cupriavidus</taxon>
    </lineage>
</organism>
<dbReference type="AlphaFoldDB" id="A0A5M8A7T3"/>
<gene>
    <name evidence="7" type="ORF">F1599_22340</name>
</gene>
<comment type="caution">
    <text evidence="7">The sequence shown here is derived from an EMBL/GenBank/DDBJ whole genome shotgun (WGS) entry which is preliminary data.</text>
</comment>
<evidence type="ECO:0000256" key="4">
    <source>
        <dbReference type="ARBA" id="ARBA00022989"/>
    </source>
</evidence>
<evidence type="ECO:0000256" key="6">
    <source>
        <dbReference type="SAM" id="Phobius"/>
    </source>
</evidence>
<reference evidence="7 8" key="1">
    <citation type="submission" date="2019-09" db="EMBL/GenBank/DDBJ databases">
        <title>Isolation of a novel species in the genus Cupriavidus from patients with sepsis using whole genome sequencing.</title>
        <authorList>
            <person name="Kweon O.J."/>
            <person name="Lee M.-K."/>
        </authorList>
    </citation>
    <scope>NUCLEOTIDE SEQUENCE [LARGE SCALE GENOMIC DNA]</scope>
    <source>
        <strain evidence="7 8">MKL-01</strain>
    </source>
</reference>
<keyword evidence="4 6" id="KW-1133">Transmembrane helix</keyword>
<comment type="subcellular location">
    <subcellularLocation>
        <location evidence="1">Cell membrane</location>
        <topology evidence="1">Multi-pass membrane protein</topology>
    </subcellularLocation>
</comment>
<evidence type="ECO:0000313" key="8">
    <source>
        <dbReference type="Proteomes" id="UP000324324"/>
    </source>
</evidence>
<dbReference type="PANTHER" id="PTHR39087:SF2">
    <property type="entry name" value="UPF0104 MEMBRANE PROTEIN MJ1595"/>
    <property type="match status" value="1"/>
</dbReference>
<dbReference type="Pfam" id="PF03706">
    <property type="entry name" value="LPG_synthase_TM"/>
    <property type="match status" value="1"/>
</dbReference>
<keyword evidence="3 6" id="KW-0812">Transmembrane</keyword>
<dbReference type="Proteomes" id="UP000324324">
    <property type="component" value="Unassembled WGS sequence"/>
</dbReference>
<keyword evidence="8" id="KW-1185">Reference proteome</keyword>
<evidence type="ECO:0000313" key="7">
    <source>
        <dbReference type="EMBL" id="KAA6118046.1"/>
    </source>
</evidence>
<keyword evidence="2" id="KW-1003">Cell membrane</keyword>
<sequence>MLGIAFVALVVVLVVRKLAEVEWAEVWVTLQEYDYRTLTPAVLLVMLSYFWHSAFDLLGRWYARHRLSSPRVLVIAFVSYAFNLNLGALVGGLGIRYRLYSGAGLSGAQIASVYTIGVVSNWIGYLALLGAVLAARTVVLPVEWGLNATLLQIAGFALLGVVAAYLVACAKARRRRWTVRGHAFHLPPLRFAVMQCALSITNWLTISAIIQTLLPSSVPLLVVLGVVLIGSIAGAVAHIPAGLGVLETVFVVLLGDRVPHHALLAALLAYRAMYYLLPMLPATVGYFLLEARGRRASTVEPTA</sequence>
<feature type="transmembrane region" description="Helical" evidence="6">
    <location>
        <begin position="148"/>
        <end position="170"/>
    </location>
</feature>
<protein>
    <submittedName>
        <fullName evidence="7">UPF0104 family protein</fullName>
    </submittedName>
</protein>
<feature type="transmembrane region" description="Helical" evidence="6">
    <location>
        <begin position="72"/>
        <end position="93"/>
    </location>
</feature>
<evidence type="ECO:0000256" key="2">
    <source>
        <dbReference type="ARBA" id="ARBA00022475"/>
    </source>
</evidence>
<evidence type="ECO:0000256" key="1">
    <source>
        <dbReference type="ARBA" id="ARBA00004651"/>
    </source>
</evidence>
<proteinExistence type="predicted"/>
<keyword evidence="5 6" id="KW-0472">Membrane</keyword>
<accession>A0A5M8A7T3</accession>
<evidence type="ECO:0000256" key="3">
    <source>
        <dbReference type="ARBA" id="ARBA00022692"/>
    </source>
</evidence>
<feature type="transmembrane region" description="Helical" evidence="6">
    <location>
        <begin position="123"/>
        <end position="142"/>
    </location>
</feature>
<dbReference type="InterPro" id="IPR022791">
    <property type="entry name" value="L-PG_synthase/AglD"/>
</dbReference>
<dbReference type="GO" id="GO:0005886">
    <property type="term" value="C:plasma membrane"/>
    <property type="evidence" value="ECO:0007669"/>
    <property type="project" value="UniProtKB-SubCell"/>
</dbReference>
<evidence type="ECO:0000256" key="5">
    <source>
        <dbReference type="ARBA" id="ARBA00023136"/>
    </source>
</evidence>
<dbReference type="PANTHER" id="PTHR39087">
    <property type="entry name" value="UPF0104 MEMBRANE PROTEIN MJ1595"/>
    <property type="match status" value="1"/>
</dbReference>